<dbReference type="GO" id="GO:0010181">
    <property type="term" value="F:FMN binding"/>
    <property type="evidence" value="ECO:0007669"/>
    <property type="project" value="InterPro"/>
</dbReference>
<dbReference type="EMBL" id="CP009110">
    <property type="protein sequence ID" value="AIJ22519.1"/>
    <property type="molecule type" value="Genomic_DNA"/>
</dbReference>
<dbReference type="SUPFAM" id="SSF50475">
    <property type="entry name" value="FMN-binding split barrel"/>
    <property type="match status" value="1"/>
</dbReference>
<proteinExistence type="inferred from homology"/>
<evidence type="ECO:0000313" key="5">
    <source>
        <dbReference type="Proteomes" id="UP000062973"/>
    </source>
</evidence>
<dbReference type="STRING" id="1068978.AMETH_2427"/>
<keyword evidence="5" id="KW-1185">Reference proteome</keyword>
<comment type="similarity">
    <text evidence="1">Belongs to the non-flavoprotein flavin reductase family.</text>
</comment>
<dbReference type="eggNOG" id="COG1853">
    <property type="taxonomic scope" value="Bacteria"/>
</dbReference>
<dbReference type="AlphaFoldDB" id="A0A076MPB1"/>
<evidence type="ECO:0000259" key="3">
    <source>
        <dbReference type="SMART" id="SM00903"/>
    </source>
</evidence>
<evidence type="ECO:0000313" key="4">
    <source>
        <dbReference type="EMBL" id="AIJ22519.1"/>
    </source>
</evidence>
<dbReference type="SMART" id="SM00903">
    <property type="entry name" value="Flavin_Reduct"/>
    <property type="match status" value="1"/>
</dbReference>
<dbReference type="Gene3D" id="2.30.110.10">
    <property type="entry name" value="Electron Transport, Fmn-binding Protein, Chain A"/>
    <property type="match status" value="1"/>
</dbReference>
<dbReference type="InterPro" id="IPR002563">
    <property type="entry name" value="Flavin_Rdtase-like_dom"/>
</dbReference>
<organism evidence="4 5">
    <name type="scientific">Amycolatopsis methanolica 239</name>
    <dbReference type="NCBI Taxonomy" id="1068978"/>
    <lineage>
        <taxon>Bacteria</taxon>
        <taxon>Bacillati</taxon>
        <taxon>Actinomycetota</taxon>
        <taxon>Actinomycetes</taxon>
        <taxon>Pseudonocardiales</taxon>
        <taxon>Pseudonocardiaceae</taxon>
        <taxon>Amycolatopsis</taxon>
        <taxon>Amycolatopsis methanolica group</taxon>
    </lineage>
</organism>
<dbReference type="Pfam" id="PF01613">
    <property type="entry name" value="Flavin_Reduct"/>
    <property type="match status" value="1"/>
</dbReference>
<sequence length="171" mass="18210">MQTELTLPAETDDLRRVYGVFPSGVVSVCALVDGNAVGMAFSSFTSVSLDPPLVSICPAHSSRTWPSLRRAPRLGVSVLGVSQAETARRLSSRNGDRFADLEVASSEDGALFLPDAAAWIDCTVEAELRGGDHDVVLLRVQRMAMASDVDPLVFHASSFHRLDPLAGSGRG</sequence>
<dbReference type="GO" id="GO:0042602">
    <property type="term" value="F:riboflavin reductase (NADPH) activity"/>
    <property type="evidence" value="ECO:0007669"/>
    <property type="project" value="TreeGrafter"/>
</dbReference>
<dbReference type="KEGG" id="amq:AMETH_2427"/>
<dbReference type="HOGENOM" id="CLU_059021_1_3_11"/>
<accession>A0A076MPB1</accession>
<dbReference type="InterPro" id="IPR012349">
    <property type="entry name" value="Split_barrel_FMN-bd"/>
</dbReference>
<evidence type="ECO:0000256" key="2">
    <source>
        <dbReference type="ARBA" id="ARBA00023002"/>
    </source>
</evidence>
<dbReference type="PANTHER" id="PTHR30466:SF11">
    <property type="entry name" value="FLAVIN-DEPENDENT MONOOXYGENASE, REDUCTASE SUBUNIT HSAB"/>
    <property type="match status" value="1"/>
</dbReference>
<keyword evidence="2" id="KW-0560">Oxidoreductase</keyword>
<name>A0A076MPB1_AMYME</name>
<evidence type="ECO:0000256" key="1">
    <source>
        <dbReference type="ARBA" id="ARBA00008898"/>
    </source>
</evidence>
<reference evidence="4 5" key="1">
    <citation type="submission" date="2014-07" db="EMBL/GenBank/DDBJ databases">
        <title>Whole Genome Sequence of the Amycolatopsis methanolica 239.</title>
        <authorList>
            <person name="Tang B."/>
        </authorList>
    </citation>
    <scope>NUCLEOTIDE SEQUENCE [LARGE SCALE GENOMIC DNA]</scope>
    <source>
        <strain evidence="4 5">239</strain>
    </source>
</reference>
<gene>
    <name evidence="4" type="ORF">AMETH_2427</name>
</gene>
<dbReference type="RefSeq" id="WP_017981734.1">
    <property type="nucleotide sequence ID" value="NZ_AQUL01000001.1"/>
</dbReference>
<dbReference type="InterPro" id="IPR050268">
    <property type="entry name" value="NADH-dep_flavin_reductase"/>
</dbReference>
<dbReference type="PANTHER" id="PTHR30466">
    <property type="entry name" value="FLAVIN REDUCTASE"/>
    <property type="match status" value="1"/>
</dbReference>
<feature type="domain" description="Flavin reductase like" evidence="3">
    <location>
        <begin position="18"/>
        <end position="161"/>
    </location>
</feature>
<protein>
    <submittedName>
        <fullName evidence="4">Oxidoreductase</fullName>
    </submittedName>
</protein>
<dbReference type="OrthoDB" id="9792858at2"/>
<dbReference type="Proteomes" id="UP000062973">
    <property type="component" value="Chromosome"/>
</dbReference>
<dbReference type="PATRIC" id="fig|1068978.7.peg.2592"/>